<dbReference type="InterPro" id="IPR023828">
    <property type="entry name" value="Peptidase_S8_Ser-AS"/>
</dbReference>
<evidence type="ECO:0000313" key="10">
    <source>
        <dbReference type="EMBL" id="GLJ95536.1"/>
    </source>
</evidence>
<reference evidence="10" key="2">
    <citation type="submission" date="2023-01" db="EMBL/GenBank/DDBJ databases">
        <authorList>
            <person name="Sun Q."/>
            <person name="Evtushenko L."/>
        </authorList>
    </citation>
    <scope>NUCLEOTIDE SEQUENCE</scope>
    <source>
        <strain evidence="10">VKM Ac-1940</strain>
    </source>
</reference>
<dbReference type="InterPro" id="IPR036852">
    <property type="entry name" value="Peptidase_S8/S53_dom_sf"/>
</dbReference>
<keyword evidence="8" id="KW-0732">Signal</keyword>
<keyword evidence="7" id="KW-0472">Membrane</keyword>
<evidence type="ECO:0000256" key="2">
    <source>
        <dbReference type="ARBA" id="ARBA00022670"/>
    </source>
</evidence>
<feature type="signal peptide" evidence="8">
    <location>
        <begin position="1"/>
        <end position="44"/>
    </location>
</feature>
<dbReference type="GO" id="GO:0004252">
    <property type="term" value="F:serine-type endopeptidase activity"/>
    <property type="evidence" value="ECO:0007669"/>
    <property type="project" value="UniProtKB-UniRule"/>
</dbReference>
<feature type="region of interest" description="Disordered" evidence="6">
    <location>
        <begin position="52"/>
        <end position="80"/>
    </location>
</feature>
<dbReference type="PANTHER" id="PTHR43806">
    <property type="entry name" value="PEPTIDASE S8"/>
    <property type="match status" value="1"/>
</dbReference>
<dbReference type="InterPro" id="IPR022398">
    <property type="entry name" value="Peptidase_S8_His-AS"/>
</dbReference>
<reference evidence="10" key="1">
    <citation type="journal article" date="2014" name="Int. J. Syst. Evol. Microbiol.">
        <title>Complete genome sequence of Corynebacterium casei LMG S-19264T (=DSM 44701T), isolated from a smear-ripened cheese.</title>
        <authorList>
            <consortium name="US DOE Joint Genome Institute (JGI-PGF)"/>
            <person name="Walter F."/>
            <person name="Albersmeier A."/>
            <person name="Kalinowski J."/>
            <person name="Ruckert C."/>
        </authorList>
    </citation>
    <scope>NUCLEOTIDE SEQUENCE</scope>
    <source>
        <strain evidence="10">VKM Ac-1940</strain>
    </source>
</reference>
<dbReference type="AlphaFoldDB" id="A0A9W6M664"/>
<dbReference type="Proteomes" id="UP001142291">
    <property type="component" value="Unassembled WGS sequence"/>
</dbReference>
<feature type="active site" description="Charge relay system" evidence="5">
    <location>
        <position position="154"/>
    </location>
</feature>
<evidence type="ECO:0000256" key="7">
    <source>
        <dbReference type="SAM" id="Phobius"/>
    </source>
</evidence>
<dbReference type="SUPFAM" id="SSF52743">
    <property type="entry name" value="Subtilisin-like"/>
    <property type="match status" value="1"/>
</dbReference>
<evidence type="ECO:0000256" key="5">
    <source>
        <dbReference type="PROSITE-ProRule" id="PRU01240"/>
    </source>
</evidence>
<dbReference type="PRINTS" id="PR00723">
    <property type="entry name" value="SUBTILISIN"/>
</dbReference>
<keyword evidence="4 5" id="KW-0720">Serine protease</keyword>
<dbReference type="PROSITE" id="PS00137">
    <property type="entry name" value="SUBTILASE_HIS"/>
    <property type="match status" value="1"/>
</dbReference>
<gene>
    <name evidence="10" type="ORF">GCM10017591_15990</name>
</gene>
<feature type="transmembrane region" description="Helical" evidence="7">
    <location>
        <begin position="436"/>
        <end position="461"/>
    </location>
</feature>
<feature type="domain" description="Peptidase S8/S53" evidence="9">
    <location>
        <begin position="106"/>
        <end position="366"/>
    </location>
</feature>
<keyword evidence="2 5" id="KW-0645">Protease</keyword>
<dbReference type="GO" id="GO:0006508">
    <property type="term" value="P:proteolysis"/>
    <property type="evidence" value="ECO:0007669"/>
    <property type="project" value="UniProtKB-KW"/>
</dbReference>
<evidence type="ECO:0000256" key="4">
    <source>
        <dbReference type="ARBA" id="ARBA00022825"/>
    </source>
</evidence>
<feature type="chain" id="PRO_5040993022" description="Peptidase S8/S53 domain-containing protein" evidence="8">
    <location>
        <begin position="45"/>
        <end position="483"/>
    </location>
</feature>
<feature type="compositionally biased region" description="Low complexity" evidence="6">
    <location>
        <begin position="52"/>
        <end position="61"/>
    </location>
</feature>
<dbReference type="InterPro" id="IPR015500">
    <property type="entry name" value="Peptidase_S8_subtilisin-rel"/>
</dbReference>
<feature type="region of interest" description="Disordered" evidence="6">
    <location>
        <begin position="404"/>
        <end position="428"/>
    </location>
</feature>
<dbReference type="EMBL" id="BSER01000009">
    <property type="protein sequence ID" value="GLJ95536.1"/>
    <property type="molecule type" value="Genomic_DNA"/>
</dbReference>
<dbReference type="PANTHER" id="PTHR43806:SF11">
    <property type="entry name" value="CEREVISIN-RELATED"/>
    <property type="match status" value="1"/>
</dbReference>
<dbReference type="InterPro" id="IPR050131">
    <property type="entry name" value="Peptidase_S8_subtilisin-like"/>
</dbReference>
<dbReference type="PROSITE" id="PS00138">
    <property type="entry name" value="SUBTILASE_SER"/>
    <property type="match status" value="1"/>
</dbReference>
<accession>A0A9W6M664</accession>
<feature type="active site" description="Charge relay system" evidence="5">
    <location>
        <position position="316"/>
    </location>
</feature>
<protein>
    <recommendedName>
        <fullName evidence="9">Peptidase S8/S53 domain-containing protein</fullName>
    </recommendedName>
</protein>
<keyword evidence="7" id="KW-0812">Transmembrane</keyword>
<keyword evidence="7" id="KW-1133">Transmembrane helix</keyword>
<keyword evidence="11" id="KW-1185">Reference proteome</keyword>
<dbReference type="InterPro" id="IPR000209">
    <property type="entry name" value="Peptidase_S8/S53_dom"/>
</dbReference>
<evidence type="ECO:0000256" key="1">
    <source>
        <dbReference type="ARBA" id="ARBA00011073"/>
    </source>
</evidence>
<keyword evidence="3 5" id="KW-0378">Hydrolase</keyword>
<comment type="similarity">
    <text evidence="1 5">Belongs to the peptidase S8 family.</text>
</comment>
<feature type="active site" description="Charge relay system" evidence="5">
    <location>
        <position position="115"/>
    </location>
</feature>
<evidence type="ECO:0000256" key="6">
    <source>
        <dbReference type="SAM" id="MobiDB-lite"/>
    </source>
</evidence>
<dbReference type="Pfam" id="PF00082">
    <property type="entry name" value="Peptidase_S8"/>
    <property type="match status" value="1"/>
</dbReference>
<name>A0A9W6M664_9MICO</name>
<dbReference type="Gene3D" id="3.40.50.200">
    <property type="entry name" value="Peptidase S8/S53 domain"/>
    <property type="match status" value="1"/>
</dbReference>
<organism evidence="10 11">
    <name type="scientific">Microbacterium dextranolyticum</name>
    <dbReference type="NCBI Taxonomy" id="36806"/>
    <lineage>
        <taxon>Bacteria</taxon>
        <taxon>Bacillati</taxon>
        <taxon>Actinomycetota</taxon>
        <taxon>Actinomycetes</taxon>
        <taxon>Micrococcales</taxon>
        <taxon>Microbacteriaceae</taxon>
        <taxon>Microbacterium</taxon>
    </lineage>
</organism>
<evidence type="ECO:0000256" key="8">
    <source>
        <dbReference type="SAM" id="SignalP"/>
    </source>
</evidence>
<proteinExistence type="inferred from homology"/>
<dbReference type="PROSITE" id="PS51892">
    <property type="entry name" value="SUBTILASE"/>
    <property type="match status" value="1"/>
</dbReference>
<evidence type="ECO:0000256" key="3">
    <source>
        <dbReference type="ARBA" id="ARBA00022801"/>
    </source>
</evidence>
<evidence type="ECO:0000259" key="9">
    <source>
        <dbReference type="Pfam" id="PF00082"/>
    </source>
</evidence>
<comment type="caution">
    <text evidence="10">The sequence shown here is derived from an EMBL/GenBank/DDBJ whole genome shotgun (WGS) entry which is preliminary data.</text>
</comment>
<feature type="compositionally biased region" description="Low complexity" evidence="6">
    <location>
        <begin position="404"/>
        <end position="416"/>
    </location>
</feature>
<evidence type="ECO:0000313" key="11">
    <source>
        <dbReference type="Proteomes" id="UP001142291"/>
    </source>
</evidence>
<sequence length="483" mass="49029">MHLRAPAGILVIRMPRRARRRVPAALAIAALLSGIAALPGVADAAGATAAATPSITGAPAAERSASVATDGRVPVVDPTPTADPARAAEYWLDQYGIRSAWQTTRGKGTTIAVIDTGIGRGPVEFSGAVVGGTDFSGVGASDGRQPVGAVDANHGSWVASLAAARGTGPDTGMIGVAPEASLLSISIGFGATSSVPFVQQVADAMRWAVDHGADVINLSFTTNTLTWDRAWDDAFLYAFDHDVVVVVAAGNKGSGTDEVGAPATIPGVLTVGGVGRTEVASEEASTQGITIGISAPSEQLLGVSSDGQLVQWNGTSGAAPIVAGIAALVRAAHPDLDSNNVINRIIRTARPAAGATSVPDEKYGYGLVDANAAVTGSVASVDANPMGNLHEWVRLFRRADASPAPAPSSSAFVVPDLPEADRPDARSPLLPSTDTLLYGSVPLAAGTLAAILVALGVTAAARRIRSERAPRPSSRPSKEFPHL</sequence>